<name>A0A905R0P0_RHOPR</name>
<evidence type="ECO:0000313" key="2">
    <source>
        <dbReference type="Proteomes" id="UP000015103"/>
    </source>
</evidence>
<dbReference type="Proteomes" id="UP000015103">
    <property type="component" value="Unassembled WGS sequence"/>
</dbReference>
<keyword evidence="2" id="KW-1185">Reference proteome</keyword>
<organism evidence="1 2">
    <name type="scientific">Rhodnius prolixus</name>
    <name type="common">Triatomid bug</name>
    <dbReference type="NCBI Taxonomy" id="13249"/>
    <lineage>
        <taxon>Eukaryota</taxon>
        <taxon>Metazoa</taxon>
        <taxon>Ecdysozoa</taxon>
        <taxon>Arthropoda</taxon>
        <taxon>Hexapoda</taxon>
        <taxon>Insecta</taxon>
        <taxon>Pterygota</taxon>
        <taxon>Neoptera</taxon>
        <taxon>Paraneoptera</taxon>
        <taxon>Hemiptera</taxon>
        <taxon>Heteroptera</taxon>
        <taxon>Panheteroptera</taxon>
        <taxon>Cimicomorpha</taxon>
        <taxon>Reduviidae</taxon>
        <taxon>Triatominae</taxon>
        <taxon>Rhodnius</taxon>
    </lineage>
</organism>
<protein>
    <submittedName>
        <fullName evidence="1">Protein MIS12 homolog</fullName>
    </submittedName>
</protein>
<dbReference type="GeneID" id="141448984"/>
<evidence type="ECO:0000313" key="1">
    <source>
        <dbReference type="EnsemblMetazoa" id="RPRC017725-PA"/>
    </source>
</evidence>
<reference evidence="1" key="1">
    <citation type="submission" date="2022-10" db="UniProtKB">
        <authorList>
            <consortium name="EnsemblMetazoa"/>
        </authorList>
    </citation>
    <scope>IDENTIFICATION</scope>
</reference>
<sequence>MEFNYNASVDSEYEAQLFGFSGTSVVSGLKDVLDNIFSSLLDSLERKLSAFNYNADALKRSRESLLAVYRESIDRHTDDLKEIVNMYLAIPKDVVLPEDDCQLEQCSEEEERNIDEQLQVTRNQLEALYTFERKLEETVYSISNFKKLVDELNKVQEKCEVLNISLREINENPILQQDTQSLTSLLAQFNKKFTLE</sequence>
<accession>A0A905R0P0</accession>
<dbReference type="EMBL" id="ACPB03000224">
    <property type="status" value="NOT_ANNOTATED_CDS"/>
    <property type="molecule type" value="Genomic_DNA"/>
</dbReference>
<proteinExistence type="predicted"/>
<dbReference type="AlphaFoldDB" id="A0A905R0P0"/>
<dbReference type="EnsemblMetazoa" id="RPRC017725-RA">
    <property type="protein sequence ID" value="RPRC017725-PA"/>
    <property type="gene ID" value="RPRC017725"/>
</dbReference>
<dbReference type="RefSeq" id="XP_073974033.1">
    <property type="nucleotide sequence ID" value="XM_074117932.1"/>
</dbReference>